<organism evidence="2 3">
    <name type="scientific">Amycolatopsis samaneae</name>
    <dbReference type="NCBI Taxonomy" id="664691"/>
    <lineage>
        <taxon>Bacteria</taxon>
        <taxon>Bacillati</taxon>
        <taxon>Actinomycetota</taxon>
        <taxon>Actinomycetes</taxon>
        <taxon>Pseudonocardiales</taxon>
        <taxon>Pseudonocardiaceae</taxon>
        <taxon>Amycolatopsis</taxon>
    </lineage>
</organism>
<gene>
    <name evidence="2" type="ORF">ACFSYJ_10100</name>
</gene>
<dbReference type="RefSeq" id="WP_345387028.1">
    <property type="nucleotide sequence ID" value="NZ_BAABHG010000002.1"/>
</dbReference>
<keyword evidence="3" id="KW-1185">Reference proteome</keyword>
<name>A0ABW5GD13_9PSEU</name>
<evidence type="ECO:0000313" key="3">
    <source>
        <dbReference type="Proteomes" id="UP001597419"/>
    </source>
</evidence>
<evidence type="ECO:0000313" key="2">
    <source>
        <dbReference type="EMBL" id="MFD2458957.1"/>
    </source>
</evidence>
<protein>
    <submittedName>
        <fullName evidence="2">Uncharacterized protein</fullName>
    </submittedName>
</protein>
<reference evidence="3" key="1">
    <citation type="journal article" date="2019" name="Int. J. Syst. Evol. Microbiol.">
        <title>The Global Catalogue of Microorganisms (GCM) 10K type strain sequencing project: providing services to taxonomists for standard genome sequencing and annotation.</title>
        <authorList>
            <consortium name="The Broad Institute Genomics Platform"/>
            <consortium name="The Broad Institute Genome Sequencing Center for Infectious Disease"/>
            <person name="Wu L."/>
            <person name="Ma J."/>
        </authorList>
    </citation>
    <scope>NUCLEOTIDE SEQUENCE [LARGE SCALE GENOMIC DNA]</scope>
    <source>
        <strain evidence="3">CGMCC 4.7643</strain>
    </source>
</reference>
<proteinExistence type="predicted"/>
<sequence>MVNRHPDATPLGGVGEGSGRSVPAVATGHRVTYVPGRPRDTSRRQLCRRGVVVGTPVADAHAEVTWVPVRLDGHAEDTEPVWIRADTIVDAVAV</sequence>
<dbReference type="Proteomes" id="UP001597419">
    <property type="component" value="Unassembled WGS sequence"/>
</dbReference>
<feature type="region of interest" description="Disordered" evidence="1">
    <location>
        <begin position="1"/>
        <end position="42"/>
    </location>
</feature>
<accession>A0ABW5GD13</accession>
<evidence type="ECO:0000256" key="1">
    <source>
        <dbReference type="SAM" id="MobiDB-lite"/>
    </source>
</evidence>
<dbReference type="EMBL" id="JBHUKU010000004">
    <property type="protein sequence ID" value="MFD2458957.1"/>
    <property type="molecule type" value="Genomic_DNA"/>
</dbReference>
<comment type="caution">
    <text evidence="2">The sequence shown here is derived from an EMBL/GenBank/DDBJ whole genome shotgun (WGS) entry which is preliminary data.</text>
</comment>